<sequence>MSVPPTGIGNETWRRRQLLTAARPTPAMRAIPAKVTGASLDDDMWFSEQDGDFRTGLTQDADTVAQPPPSGQSLTEFTDTSSIARLSTGSRLCQAVFQVLNLFGESFDSLGPEQAPG</sequence>
<dbReference type="Proteomes" id="UP000620224">
    <property type="component" value="Unassembled WGS sequence"/>
</dbReference>
<comment type="caution">
    <text evidence="1">The sequence shown here is derived from an EMBL/GenBank/DDBJ whole genome shotgun (WGS) entry which is preliminary data.</text>
</comment>
<evidence type="ECO:0000313" key="1">
    <source>
        <dbReference type="EMBL" id="GGW79494.1"/>
    </source>
</evidence>
<proteinExistence type="predicted"/>
<dbReference type="AlphaFoldDB" id="A0A918MX23"/>
<name>A0A918MX23_9ACTN</name>
<gene>
    <name evidence="1" type="ORF">GCM10010503_66390</name>
</gene>
<protein>
    <submittedName>
        <fullName evidence="1">Uncharacterized protein</fullName>
    </submittedName>
</protein>
<reference evidence="1" key="2">
    <citation type="submission" date="2020-09" db="EMBL/GenBank/DDBJ databases">
        <authorList>
            <person name="Sun Q."/>
            <person name="Ohkuma M."/>
        </authorList>
    </citation>
    <scope>NUCLEOTIDE SEQUENCE</scope>
    <source>
        <strain evidence="1">JCM 4490</strain>
    </source>
</reference>
<organism evidence="1 2">
    <name type="scientific">Streptomyces lucensis JCM 4490</name>
    <dbReference type="NCBI Taxonomy" id="1306176"/>
    <lineage>
        <taxon>Bacteria</taxon>
        <taxon>Bacillati</taxon>
        <taxon>Actinomycetota</taxon>
        <taxon>Actinomycetes</taxon>
        <taxon>Kitasatosporales</taxon>
        <taxon>Streptomycetaceae</taxon>
        <taxon>Streptomyces</taxon>
    </lineage>
</organism>
<accession>A0A918MX23</accession>
<evidence type="ECO:0000313" key="2">
    <source>
        <dbReference type="Proteomes" id="UP000620224"/>
    </source>
</evidence>
<dbReference type="EMBL" id="BMUE01000023">
    <property type="protein sequence ID" value="GGW79494.1"/>
    <property type="molecule type" value="Genomic_DNA"/>
</dbReference>
<keyword evidence="2" id="KW-1185">Reference proteome</keyword>
<reference evidence="1" key="1">
    <citation type="journal article" date="2014" name="Int. J. Syst. Evol. Microbiol.">
        <title>Complete genome sequence of Corynebacterium casei LMG S-19264T (=DSM 44701T), isolated from a smear-ripened cheese.</title>
        <authorList>
            <consortium name="US DOE Joint Genome Institute (JGI-PGF)"/>
            <person name="Walter F."/>
            <person name="Albersmeier A."/>
            <person name="Kalinowski J."/>
            <person name="Ruckert C."/>
        </authorList>
    </citation>
    <scope>NUCLEOTIDE SEQUENCE</scope>
    <source>
        <strain evidence="1">JCM 4490</strain>
    </source>
</reference>